<accession>D1CEV6</accession>
<dbReference type="KEGG" id="ttr:Tter_0544"/>
<protein>
    <submittedName>
        <fullName evidence="1">Uncharacterized protein</fullName>
    </submittedName>
</protein>
<sequence length="214" mass="23787">MSRKIISWLVVPLLVILLAGGILVAAALRSSQVPTRPGGGPTSAHSPLIGLLIPKTDRKFGYGMLVPARWQAVDLGDRRAYVPPDSQHKSDRLVLTATNYRVLADRNKNLRVMQLELFRQHPDPVGWTKAIEMSWRDTGMRFQKESGLANGVIYSVRPAEDQMQLVAFLVDAGQPMNLTMEGYGTYSSRETLVREGLLEDFQTMAQSLHAVDTK</sequence>
<dbReference type="Proteomes" id="UP000000323">
    <property type="component" value="Chromosome 1"/>
</dbReference>
<reference evidence="2" key="1">
    <citation type="journal article" date="2010" name="Stand. Genomic Sci.">
        <title>Complete genome sequence of 'Thermobaculum terrenum' type strain (YNP1).</title>
        <authorList>
            <person name="Kiss H."/>
            <person name="Cleland D."/>
            <person name="Lapidus A."/>
            <person name="Lucas S."/>
            <person name="Glavina Del Rio T."/>
            <person name="Nolan M."/>
            <person name="Tice H."/>
            <person name="Han C."/>
            <person name="Goodwin L."/>
            <person name="Pitluck S."/>
            <person name="Liolios K."/>
            <person name="Ivanova N."/>
            <person name="Mavromatis K."/>
            <person name="Ovchinnikova G."/>
            <person name="Pati A."/>
            <person name="Chen A."/>
            <person name="Palaniappan K."/>
            <person name="Land M."/>
            <person name="Hauser L."/>
            <person name="Chang Y."/>
            <person name="Jeffries C."/>
            <person name="Lu M."/>
            <person name="Brettin T."/>
            <person name="Detter J."/>
            <person name="Goker M."/>
            <person name="Tindall B."/>
            <person name="Beck B."/>
            <person name="McDermott T."/>
            <person name="Woyke T."/>
            <person name="Bristow J."/>
            <person name="Eisen J."/>
            <person name="Markowitz V."/>
            <person name="Hugenholtz P."/>
            <person name="Kyrpides N."/>
            <person name="Klenk H."/>
            <person name="Cheng J."/>
        </authorList>
    </citation>
    <scope>NUCLEOTIDE SEQUENCE [LARGE SCALE GENOMIC DNA]</scope>
    <source>
        <strain evidence="2">ATCC BAA-798 / YNP1</strain>
    </source>
</reference>
<evidence type="ECO:0000313" key="2">
    <source>
        <dbReference type="Proteomes" id="UP000000323"/>
    </source>
</evidence>
<evidence type="ECO:0000313" key="1">
    <source>
        <dbReference type="EMBL" id="ACZ41462.1"/>
    </source>
</evidence>
<name>D1CEV6_THET1</name>
<dbReference type="STRING" id="525904.Tter_0544"/>
<organism evidence="1 2">
    <name type="scientific">Thermobaculum terrenum (strain ATCC BAA-798 / CCMEE 7001 / YNP1)</name>
    <dbReference type="NCBI Taxonomy" id="525904"/>
    <lineage>
        <taxon>Bacteria</taxon>
        <taxon>Bacillati</taxon>
        <taxon>Chloroflexota</taxon>
        <taxon>Chloroflexia</taxon>
        <taxon>Candidatus Thermobaculales</taxon>
        <taxon>Candidatus Thermobaculaceae</taxon>
        <taxon>Thermobaculum</taxon>
    </lineage>
</organism>
<dbReference type="EMBL" id="CP001825">
    <property type="protein sequence ID" value="ACZ41462.1"/>
    <property type="molecule type" value="Genomic_DNA"/>
</dbReference>
<dbReference type="HOGENOM" id="CLU_1288386_0_0_0"/>
<dbReference type="AlphaFoldDB" id="D1CEV6"/>
<proteinExistence type="predicted"/>
<dbReference type="RefSeq" id="WP_012874497.1">
    <property type="nucleotide sequence ID" value="NC_013525.1"/>
</dbReference>
<keyword evidence="2" id="KW-1185">Reference proteome</keyword>
<gene>
    <name evidence="1" type="ordered locus">Tter_0544</name>
</gene>